<evidence type="ECO:0000313" key="2">
    <source>
        <dbReference type="Proteomes" id="UP000272474"/>
    </source>
</evidence>
<dbReference type="Proteomes" id="UP000272474">
    <property type="component" value="Unassembled WGS sequence"/>
</dbReference>
<sequence length="151" mass="17367">MAIRWDKEKVRSQAAAEIARTAPGEQPIVTFHATANREGRMRGPRFLARAWRLVARRFGRNYFVSLTGRRVAVHRLGGAFRTRIVERYRDLPRGEQGGLVRRVREGGLYDRLWLALPGEEATLDCEVVHYWRPELHRFLAELAPAAPLAPR</sequence>
<reference evidence="1 2" key="1">
    <citation type="journal article" date="2014" name="Int. J. Syst. Evol. Microbiol.">
        <title>Streptomyces hoynatensis sp. nov., isolated from deep marine sediment.</title>
        <authorList>
            <person name="Veyisoglu A."/>
            <person name="Sahin N."/>
        </authorList>
    </citation>
    <scope>NUCLEOTIDE SEQUENCE [LARGE SCALE GENOMIC DNA]</scope>
    <source>
        <strain evidence="1 2">KCTC 29097</strain>
    </source>
</reference>
<keyword evidence="2" id="KW-1185">Reference proteome</keyword>
<comment type="caution">
    <text evidence="1">The sequence shown here is derived from an EMBL/GenBank/DDBJ whole genome shotgun (WGS) entry which is preliminary data.</text>
</comment>
<evidence type="ECO:0000313" key="1">
    <source>
        <dbReference type="EMBL" id="RKN39036.1"/>
    </source>
</evidence>
<dbReference type="EMBL" id="RBAL01000015">
    <property type="protein sequence ID" value="RKN39036.1"/>
    <property type="molecule type" value="Genomic_DNA"/>
</dbReference>
<gene>
    <name evidence="1" type="ORF">D7294_22945</name>
</gene>
<name>A0A3A9YUX9_9ACTN</name>
<dbReference type="RefSeq" id="WP_120682779.1">
    <property type="nucleotide sequence ID" value="NZ_RBAL01000015.1"/>
</dbReference>
<protein>
    <submittedName>
        <fullName evidence="1">Uncharacterized protein</fullName>
    </submittedName>
</protein>
<dbReference type="OrthoDB" id="4560886at2"/>
<dbReference type="AlphaFoldDB" id="A0A3A9YUX9"/>
<proteinExistence type="predicted"/>
<accession>A0A3A9YUX9</accession>
<organism evidence="1 2">
    <name type="scientific">Streptomyces hoynatensis</name>
    <dbReference type="NCBI Taxonomy" id="1141874"/>
    <lineage>
        <taxon>Bacteria</taxon>
        <taxon>Bacillati</taxon>
        <taxon>Actinomycetota</taxon>
        <taxon>Actinomycetes</taxon>
        <taxon>Kitasatosporales</taxon>
        <taxon>Streptomycetaceae</taxon>
        <taxon>Streptomyces</taxon>
    </lineage>
</organism>